<evidence type="ECO:0000313" key="2">
    <source>
        <dbReference type="Proteomes" id="UP001302321"/>
    </source>
</evidence>
<reference evidence="1" key="2">
    <citation type="submission" date="2023-05" db="EMBL/GenBank/DDBJ databases">
        <authorList>
            <consortium name="Lawrence Berkeley National Laboratory"/>
            <person name="Steindorff A."/>
            <person name="Hensen N."/>
            <person name="Bonometti L."/>
            <person name="Westerberg I."/>
            <person name="Brannstrom I.O."/>
            <person name="Guillou S."/>
            <person name="Cros-Aarteil S."/>
            <person name="Calhoun S."/>
            <person name="Haridas S."/>
            <person name="Kuo A."/>
            <person name="Mondo S."/>
            <person name="Pangilinan J."/>
            <person name="Riley R."/>
            <person name="Labutti K."/>
            <person name="Andreopoulos B."/>
            <person name="Lipzen A."/>
            <person name="Chen C."/>
            <person name="Yanf M."/>
            <person name="Daum C."/>
            <person name="Ng V."/>
            <person name="Clum A."/>
            <person name="Ohm R."/>
            <person name="Martin F."/>
            <person name="Silar P."/>
            <person name="Natvig D."/>
            <person name="Lalanne C."/>
            <person name="Gautier V."/>
            <person name="Ament-Velasquez S.L."/>
            <person name="Kruys A."/>
            <person name="Hutchinson M.I."/>
            <person name="Powell A.J."/>
            <person name="Barry K."/>
            <person name="Miller A.N."/>
            <person name="Grigoriev I.V."/>
            <person name="Debuchy R."/>
            <person name="Gladieux P."/>
            <person name="Thoren M.H."/>
            <person name="Johannesson H."/>
        </authorList>
    </citation>
    <scope>NUCLEOTIDE SEQUENCE</scope>
    <source>
        <strain evidence="1">CBS 892.96</strain>
    </source>
</reference>
<name>A0AAN6VZX1_9PEZI</name>
<dbReference type="Proteomes" id="UP001302321">
    <property type="component" value="Unassembled WGS sequence"/>
</dbReference>
<reference evidence="1" key="1">
    <citation type="journal article" date="2023" name="Mol. Phylogenet. Evol.">
        <title>Genome-scale phylogeny and comparative genomics of the fungal order Sordariales.</title>
        <authorList>
            <person name="Hensen N."/>
            <person name="Bonometti L."/>
            <person name="Westerberg I."/>
            <person name="Brannstrom I.O."/>
            <person name="Guillou S."/>
            <person name="Cros-Aarteil S."/>
            <person name="Calhoun S."/>
            <person name="Haridas S."/>
            <person name="Kuo A."/>
            <person name="Mondo S."/>
            <person name="Pangilinan J."/>
            <person name="Riley R."/>
            <person name="LaButti K."/>
            <person name="Andreopoulos B."/>
            <person name="Lipzen A."/>
            <person name="Chen C."/>
            <person name="Yan M."/>
            <person name="Daum C."/>
            <person name="Ng V."/>
            <person name="Clum A."/>
            <person name="Steindorff A."/>
            <person name="Ohm R.A."/>
            <person name="Martin F."/>
            <person name="Silar P."/>
            <person name="Natvig D.O."/>
            <person name="Lalanne C."/>
            <person name="Gautier V."/>
            <person name="Ament-Velasquez S.L."/>
            <person name="Kruys A."/>
            <person name="Hutchinson M.I."/>
            <person name="Powell A.J."/>
            <person name="Barry K."/>
            <person name="Miller A.N."/>
            <person name="Grigoriev I.V."/>
            <person name="Debuchy R."/>
            <person name="Gladieux P."/>
            <person name="Hiltunen Thoren M."/>
            <person name="Johannesson H."/>
        </authorList>
    </citation>
    <scope>NUCLEOTIDE SEQUENCE</scope>
    <source>
        <strain evidence="1">CBS 892.96</strain>
    </source>
</reference>
<sequence length="147" mass="16735">MVGNNSMPLGHFITSLHAMCIVVDTGLLKTSSRWRKWALLPTRALYSLRPVVIRESFEWEATWPDILNTILGTTICSFARPFYTATDPRDIFNGLLGILRCTKEGSSFDIQADYTQSITEVFTIMTRLFLTFTKEMFGLGAMYHKLP</sequence>
<comment type="caution">
    <text evidence="1">The sequence shown here is derived from an EMBL/GenBank/DDBJ whole genome shotgun (WGS) entry which is preliminary data.</text>
</comment>
<organism evidence="1 2">
    <name type="scientific">Triangularia setosa</name>
    <dbReference type="NCBI Taxonomy" id="2587417"/>
    <lineage>
        <taxon>Eukaryota</taxon>
        <taxon>Fungi</taxon>
        <taxon>Dikarya</taxon>
        <taxon>Ascomycota</taxon>
        <taxon>Pezizomycotina</taxon>
        <taxon>Sordariomycetes</taxon>
        <taxon>Sordariomycetidae</taxon>
        <taxon>Sordariales</taxon>
        <taxon>Podosporaceae</taxon>
        <taxon>Triangularia</taxon>
    </lineage>
</organism>
<accession>A0AAN6VZX1</accession>
<evidence type="ECO:0000313" key="1">
    <source>
        <dbReference type="EMBL" id="KAK4172859.1"/>
    </source>
</evidence>
<gene>
    <name evidence="1" type="ORF">QBC36DRAFT_68355</name>
</gene>
<keyword evidence="2" id="KW-1185">Reference proteome</keyword>
<protein>
    <submittedName>
        <fullName evidence="1">Uncharacterized protein</fullName>
    </submittedName>
</protein>
<dbReference type="EMBL" id="MU866387">
    <property type="protein sequence ID" value="KAK4172859.1"/>
    <property type="molecule type" value="Genomic_DNA"/>
</dbReference>
<dbReference type="AlphaFoldDB" id="A0AAN6VZX1"/>
<proteinExistence type="predicted"/>